<protein>
    <submittedName>
        <fullName evidence="1">Uncharacterized protein</fullName>
    </submittedName>
</protein>
<gene>
    <name evidence="1" type="ORF">NP493_608g02027</name>
</gene>
<evidence type="ECO:0000313" key="2">
    <source>
        <dbReference type="Proteomes" id="UP001209878"/>
    </source>
</evidence>
<organism evidence="1 2">
    <name type="scientific">Ridgeia piscesae</name>
    <name type="common">Tubeworm</name>
    <dbReference type="NCBI Taxonomy" id="27915"/>
    <lineage>
        <taxon>Eukaryota</taxon>
        <taxon>Metazoa</taxon>
        <taxon>Spiralia</taxon>
        <taxon>Lophotrochozoa</taxon>
        <taxon>Annelida</taxon>
        <taxon>Polychaeta</taxon>
        <taxon>Sedentaria</taxon>
        <taxon>Canalipalpata</taxon>
        <taxon>Sabellida</taxon>
        <taxon>Siboglinidae</taxon>
        <taxon>Ridgeia</taxon>
    </lineage>
</organism>
<keyword evidence="2" id="KW-1185">Reference proteome</keyword>
<reference evidence="1" key="1">
    <citation type="journal article" date="2023" name="Mol. Biol. Evol.">
        <title>Third-Generation Sequencing Reveals the Adaptive Role of the Epigenome in Three Deep-Sea Polychaetes.</title>
        <authorList>
            <person name="Perez M."/>
            <person name="Aroh O."/>
            <person name="Sun Y."/>
            <person name="Lan Y."/>
            <person name="Juniper S.K."/>
            <person name="Young C.R."/>
            <person name="Angers B."/>
            <person name="Qian P.Y."/>
        </authorList>
    </citation>
    <scope>NUCLEOTIDE SEQUENCE</scope>
    <source>
        <strain evidence="1">R07B-5</strain>
    </source>
</reference>
<accession>A0AAD9NQS0</accession>
<sequence>MVYVDMQLGCNYFKSYFVNYAENVTFVRARVCMLLILLIRIGGAALRPNYLLTCLFVRVSTVDTSVAVHHDVYEVSETLFQDMGSVSDVLLVYKSRFRRVNTTE</sequence>
<name>A0AAD9NQS0_RIDPI</name>
<comment type="caution">
    <text evidence="1">The sequence shown here is derived from an EMBL/GenBank/DDBJ whole genome shotgun (WGS) entry which is preliminary data.</text>
</comment>
<dbReference type="EMBL" id="JAODUO010000608">
    <property type="protein sequence ID" value="KAK2177293.1"/>
    <property type="molecule type" value="Genomic_DNA"/>
</dbReference>
<dbReference type="AlphaFoldDB" id="A0AAD9NQS0"/>
<dbReference type="Proteomes" id="UP001209878">
    <property type="component" value="Unassembled WGS sequence"/>
</dbReference>
<evidence type="ECO:0000313" key="1">
    <source>
        <dbReference type="EMBL" id="KAK2177293.1"/>
    </source>
</evidence>
<proteinExistence type="predicted"/>